<keyword evidence="3 8" id="KW-0479">Metal-binding</keyword>
<name>A0A6L8V2B1_9BACL</name>
<evidence type="ECO:0000256" key="4">
    <source>
        <dbReference type="ARBA" id="ARBA00022741"/>
    </source>
</evidence>
<feature type="binding site" evidence="8">
    <location>
        <position position="73"/>
    </location>
    <ligand>
        <name>GTP</name>
        <dbReference type="ChEBI" id="CHEBI:37565"/>
    </ligand>
</feature>
<dbReference type="HAMAP" id="MF_00316">
    <property type="entry name" value="MobA"/>
    <property type="match status" value="1"/>
</dbReference>
<comment type="similarity">
    <text evidence="8">Belongs to the MobA family.</text>
</comment>
<gene>
    <name evidence="8" type="primary">mobA</name>
    <name evidence="10" type="ORF">GQF01_20385</name>
</gene>
<feature type="binding site" evidence="8">
    <location>
        <position position="102"/>
    </location>
    <ligand>
        <name>Mg(2+)</name>
        <dbReference type="ChEBI" id="CHEBI:18420"/>
    </ligand>
</feature>
<organism evidence="10 11">
    <name type="scientific">Paenibacillus silvestris</name>
    <dbReference type="NCBI Taxonomy" id="2606219"/>
    <lineage>
        <taxon>Bacteria</taxon>
        <taxon>Bacillati</taxon>
        <taxon>Bacillota</taxon>
        <taxon>Bacilli</taxon>
        <taxon>Bacillales</taxon>
        <taxon>Paenibacillaceae</taxon>
        <taxon>Paenibacillus</taxon>
    </lineage>
</organism>
<dbReference type="SUPFAM" id="SSF53448">
    <property type="entry name" value="Nucleotide-diphospho-sugar transferases"/>
    <property type="match status" value="1"/>
</dbReference>
<comment type="subcellular location">
    <subcellularLocation>
        <location evidence="8">Cytoplasm</location>
    </subcellularLocation>
</comment>
<dbReference type="InterPro" id="IPR029044">
    <property type="entry name" value="Nucleotide-diphossugar_trans"/>
</dbReference>
<evidence type="ECO:0000259" key="9">
    <source>
        <dbReference type="Pfam" id="PF12804"/>
    </source>
</evidence>
<keyword evidence="7 8" id="KW-0501">Molybdenum cofactor biosynthesis</keyword>
<dbReference type="RefSeq" id="WP_161408574.1">
    <property type="nucleotide sequence ID" value="NZ_WTUZ01000022.1"/>
</dbReference>
<comment type="caution">
    <text evidence="8">Lacks conserved residue(s) required for the propagation of feature annotation.</text>
</comment>
<evidence type="ECO:0000256" key="8">
    <source>
        <dbReference type="HAMAP-Rule" id="MF_00316"/>
    </source>
</evidence>
<proteinExistence type="inferred from homology"/>
<evidence type="ECO:0000256" key="7">
    <source>
        <dbReference type="ARBA" id="ARBA00023150"/>
    </source>
</evidence>
<dbReference type="Proteomes" id="UP000481087">
    <property type="component" value="Unassembled WGS sequence"/>
</dbReference>
<feature type="binding site" evidence="8">
    <location>
        <position position="20"/>
    </location>
    <ligand>
        <name>GTP</name>
        <dbReference type="ChEBI" id="CHEBI:37565"/>
    </ligand>
</feature>
<keyword evidence="11" id="KW-1185">Reference proteome</keyword>
<dbReference type="GO" id="GO:0006777">
    <property type="term" value="P:Mo-molybdopterin cofactor biosynthetic process"/>
    <property type="evidence" value="ECO:0007669"/>
    <property type="project" value="UniProtKB-KW"/>
</dbReference>
<evidence type="ECO:0000256" key="1">
    <source>
        <dbReference type="ARBA" id="ARBA00022490"/>
    </source>
</evidence>
<comment type="cofactor">
    <cofactor evidence="8">
        <name>Mg(2+)</name>
        <dbReference type="ChEBI" id="CHEBI:18420"/>
    </cofactor>
</comment>
<feature type="binding site" evidence="8">
    <location>
        <begin position="7"/>
        <end position="9"/>
    </location>
    <ligand>
        <name>GTP</name>
        <dbReference type="ChEBI" id="CHEBI:37565"/>
    </ligand>
</feature>
<dbReference type="Pfam" id="PF12804">
    <property type="entry name" value="NTP_transf_3"/>
    <property type="match status" value="1"/>
</dbReference>
<dbReference type="PANTHER" id="PTHR19136:SF81">
    <property type="entry name" value="MOLYBDENUM COFACTOR GUANYLYLTRANSFERASE"/>
    <property type="match status" value="1"/>
</dbReference>
<dbReference type="GO" id="GO:0005525">
    <property type="term" value="F:GTP binding"/>
    <property type="evidence" value="ECO:0007669"/>
    <property type="project" value="UniProtKB-UniRule"/>
</dbReference>
<evidence type="ECO:0000256" key="2">
    <source>
        <dbReference type="ARBA" id="ARBA00022679"/>
    </source>
</evidence>
<dbReference type="Gene3D" id="3.90.550.10">
    <property type="entry name" value="Spore Coat Polysaccharide Biosynthesis Protein SpsA, Chain A"/>
    <property type="match status" value="1"/>
</dbReference>
<comment type="domain">
    <text evidence="8">The N-terminal domain determines nucleotide recognition and specific binding, while the C-terminal domain determines the specific binding to the target protein.</text>
</comment>
<evidence type="ECO:0000256" key="5">
    <source>
        <dbReference type="ARBA" id="ARBA00022842"/>
    </source>
</evidence>
<dbReference type="CDD" id="cd02503">
    <property type="entry name" value="MobA"/>
    <property type="match status" value="1"/>
</dbReference>
<dbReference type="EC" id="2.7.7.77" evidence="8"/>
<comment type="caution">
    <text evidence="10">The sequence shown here is derived from an EMBL/GenBank/DDBJ whole genome shotgun (WGS) entry which is preliminary data.</text>
</comment>
<accession>A0A6L8V2B1</accession>
<protein>
    <recommendedName>
        <fullName evidence="8">Probable molybdenum cofactor guanylyltransferase</fullName>
        <shortName evidence="8">MoCo guanylyltransferase</shortName>
        <ecNumber evidence="8">2.7.7.77</ecNumber>
    </recommendedName>
    <alternativeName>
        <fullName evidence="8">GTP:molybdopterin guanylyltransferase</fullName>
    </alternativeName>
    <alternativeName>
        <fullName evidence="8">Mo-MPT guanylyltransferase</fullName>
    </alternativeName>
    <alternativeName>
        <fullName evidence="8">Molybdopterin guanylyltransferase</fullName>
    </alternativeName>
    <alternativeName>
        <fullName evidence="8">Molybdopterin-guanine dinucleotide synthase</fullName>
        <shortName evidence="8">MGD synthase</shortName>
    </alternativeName>
</protein>
<reference evidence="10 11" key="1">
    <citation type="submission" date="2019-12" db="EMBL/GenBank/DDBJ databases">
        <title>Paenibacillus sp. nov. sp. isolated from soil.</title>
        <authorList>
            <person name="Kim J."/>
            <person name="Jeong S.E."/>
            <person name="Jung H.S."/>
            <person name="Jeon C.O."/>
        </authorList>
    </citation>
    <scope>NUCLEOTIDE SEQUENCE [LARGE SCALE GENOMIC DNA]</scope>
    <source>
        <strain evidence="10 11">5J-6</strain>
    </source>
</reference>
<keyword evidence="5 8" id="KW-0460">Magnesium</keyword>
<evidence type="ECO:0000256" key="3">
    <source>
        <dbReference type="ARBA" id="ARBA00022723"/>
    </source>
</evidence>
<dbReference type="PANTHER" id="PTHR19136">
    <property type="entry name" value="MOLYBDENUM COFACTOR GUANYLYLTRANSFERASE"/>
    <property type="match status" value="1"/>
</dbReference>
<sequence>MMTGVILAGGLNRRMGGRSKALLPVQDQPLLLRQLTEMSRICSQMIVVSNEPEAFQSLIASNSKSMNVQWVSDIHVQKGPLSGIHAAAQVATHDFMWVVGCDMPFISSEAVEAMGQLCQEANVDAVVPVIDGKVHPLHGIYSRLVGSEAEVLLKQEQYRLMGLLDHIDWLPAENAFFEKLNLSLQFVTNVNTPDEYKTMLENLS</sequence>
<evidence type="ECO:0000256" key="6">
    <source>
        <dbReference type="ARBA" id="ARBA00023134"/>
    </source>
</evidence>
<keyword evidence="6 8" id="KW-0342">GTP-binding</keyword>
<keyword evidence="4 8" id="KW-0547">Nucleotide-binding</keyword>
<feature type="binding site" evidence="8">
    <location>
        <position position="102"/>
    </location>
    <ligand>
        <name>GTP</name>
        <dbReference type="ChEBI" id="CHEBI:37565"/>
    </ligand>
</feature>
<comment type="catalytic activity">
    <reaction evidence="8">
        <text>Mo-molybdopterin + GTP + H(+) = Mo-molybdopterin guanine dinucleotide + diphosphate</text>
        <dbReference type="Rhea" id="RHEA:34243"/>
        <dbReference type="ChEBI" id="CHEBI:15378"/>
        <dbReference type="ChEBI" id="CHEBI:33019"/>
        <dbReference type="ChEBI" id="CHEBI:37565"/>
        <dbReference type="ChEBI" id="CHEBI:71302"/>
        <dbReference type="ChEBI" id="CHEBI:71310"/>
        <dbReference type="EC" id="2.7.7.77"/>
    </reaction>
</comment>
<feature type="domain" description="MobA-like NTP transferase" evidence="9">
    <location>
        <begin position="4"/>
        <end position="159"/>
    </location>
</feature>
<dbReference type="InterPro" id="IPR013482">
    <property type="entry name" value="Molybde_CF_guanTrfase"/>
</dbReference>
<dbReference type="InterPro" id="IPR025877">
    <property type="entry name" value="MobA-like_NTP_Trfase"/>
</dbReference>
<keyword evidence="1 8" id="KW-0963">Cytoplasm</keyword>
<dbReference type="GO" id="GO:0005737">
    <property type="term" value="C:cytoplasm"/>
    <property type="evidence" value="ECO:0007669"/>
    <property type="project" value="UniProtKB-SubCell"/>
</dbReference>
<dbReference type="GO" id="GO:0046872">
    <property type="term" value="F:metal ion binding"/>
    <property type="evidence" value="ECO:0007669"/>
    <property type="project" value="UniProtKB-KW"/>
</dbReference>
<evidence type="ECO:0000313" key="10">
    <source>
        <dbReference type="EMBL" id="MZQ84465.1"/>
    </source>
</evidence>
<dbReference type="AlphaFoldDB" id="A0A6L8V2B1"/>
<comment type="function">
    <text evidence="8">Transfers a GMP moiety from GTP to Mo-molybdopterin (Mo-MPT) cofactor (Moco or molybdenum cofactor) to form Mo-molybdopterin guanine dinucleotide (Mo-MGD) cofactor.</text>
</comment>
<evidence type="ECO:0000313" key="11">
    <source>
        <dbReference type="Proteomes" id="UP000481087"/>
    </source>
</evidence>
<dbReference type="GO" id="GO:0061603">
    <property type="term" value="F:molybdenum cofactor guanylyltransferase activity"/>
    <property type="evidence" value="ECO:0007669"/>
    <property type="project" value="UniProtKB-EC"/>
</dbReference>
<keyword evidence="2 8" id="KW-0808">Transferase</keyword>
<dbReference type="EMBL" id="WTUZ01000022">
    <property type="protein sequence ID" value="MZQ84465.1"/>
    <property type="molecule type" value="Genomic_DNA"/>
</dbReference>